<keyword evidence="1" id="KW-0645">Protease</keyword>
<organism evidence="1 2">
    <name type="scientific">Roseovarius mucosus</name>
    <dbReference type="NCBI Taxonomy" id="215743"/>
    <lineage>
        <taxon>Bacteria</taxon>
        <taxon>Pseudomonadati</taxon>
        <taxon>Pseudomonadota</taxon>
        <taxon>Alphaproteobacteria</taxon>
        <taxon>Rhodobacterales</taxon>
        <taxon>Roseobacteraceae</taxon>
        <taxon>Roseovarius</taxon>
    </lineage>
</organism>
<evidence type="ECO:0000313" key="1">
    <source>
        <dbReference type="EMBL" id="ARE84857.1"/>
    </source>
</evidence>
<accession>A0A1V0RSV0</accession>
<dbReference type="OrthoDB" id="146908at2"/>
<evidence type="ECO:0000313" key="2">
    <source>
        <dbReference type="Proteomes" id="UP000192273"/>
    </source>
</evidence>
<dbReference type="Proteomes" id="UP000192273">
    <property type="component" value="Chromosome"/>
</dbReference>
<reference evidence="1 2" key="1">
    <citation type="submission" date="2017-03" db="EMBL/GenBank/DDBJ databases">
        <title>Genome Sequence of Roseovarius mucosus strain SMR3 Isolated from a culture of the Diatom Skeletonema marinoi.</title>
        <authorList>
            <person name="Topel M."/>
            <person name="Pinder M."/>
            <person name="Johansson O.N."/>
            <person name="Kourtchenko O."/>
            <person name="Godhe A."/>
            <person name="Clarke A.K."/>
        </authorList>
    </citation>
    <scope>NUCLEOTIDE SEQUENCE [LARGE SCALE GENOMIC DNA]</scope>
    <source>
        <strain evidence="1 2">SMR3</strain>
    </source>
</reference>
<dbReference type="Gene3D" id="3.90.550.20">
    <property type="match status" value="1"/>
</dbReference>
<dbReference type="Gene3D" id="1.25.40.10">
    <property type="entry name" value="Tetratricopeptide repeat domain"/>
    <property type="match status" value="2"/>
</dbReference>
<gene>
    <name evidence="1" type="primary">bepA</name>
    <name evidence="1" type="ORF">ROSMUCSMR3_03396</name>
</gene>
<keyword evidence="1" id="KW-0378">Hydrolase</keyword>
<keyword evidence="2" id="KW-1185">Reference proteome</keyword>
<dbReference type="Pfam" id="PF14559">
    <property type="entry name" value="TPR_19"/>
    <property type="match status" value="1"/>
</dbReference>
<dbReference type="GO" id="GO:0008233">
    <property type="term" value="F:peptidase activity"/>
    <property type="evidence" value="ECO:0007669"/>
    <property type="project" value="UniProtKB-KW"/>
</dbReference>
<dbReference type="InterPro" id="IPR011990">
    <property type="entry name" value="TPR-like_helical_dom_sf"/>
</dbReference>
<protein>
    <submittedName>
        <fullName evidence="1">Beta-barrel assembly-enhancing protease</fullName>
        <ecNumber evidence="1">3.4.-.-</ecNumber>
    </submittedName>
</protein>
<dbReference type="SUPFAM" id="SSF48452">
    <property type="entry name" value="TPR-like"/>
    <property type="match status" value="2"/>
</dbReference>
<dbReference type="AlphaFoldDB" id="A0A1V0RSV0"/>
<proteinExistence type="predicted"/>
<dbReference type="RefSeq" id="WP_081508053.1">
    <property type="nucleotide sequence ID" value="NZ_CP020474.1"/>
</dbReference>
<dbReference type="EMBL" id="CP020474">
    <property type="protein sequence ID" value="ARE84857.1"/>
    <property type="molecule type" value="Genomic_DNA"/>
</dbReference>
<dbReference type="KEGG" id="rmm:ROSMUCSMR3_03396"/>
<dbReference type="GO" id="GO:0006508">
    <property type="term" value="P:proteolysis"/>
    <property type="evidence" value="ECO:0007669"/>
    <property type="project" value="UniProtKB-KW"/>
</dbReference>
<name>A0A1V0RSV0_9RHOB</name>
<dbReference type="EC" id="3.4.-.-" evidence="1"/>
<sequence>MTKCDRDDHSGTFAQTLRSLAFQLEGQTGDQGWLAALRFGVAGGLAEAGETHLAESLFRQIVDANPHHLWAWVGLVEMTLARGEADAAADIGHKALATLANEPILYRKTAEALDLAQRHVEAIGIMTSRTIEAPDDLAFVISLHRKAAKLEDATSFCERLLALRPDHDLAHLARIEIALQSGDNAGAVSFANEALMHHSDHPEIVLRAAQACRGAGDYQRALRLAESAHEETQFAPWFLQLRANLAEDQGAVEDARLLWSKIKSLNLSAFDVLADEAIARLDAAQATQTKDAQGLVAPICEEERHLGLAAPEFDIDRFMLQLDAPQAHNGLSDDDVLQIVAGSDDIPWYRALQIVRHIWLNRSSGLAERLSKSFASRSWPITDLHAFAIEDQLLRNGPRAALDWVRSHPVARRESEAAERLGRVLVSGGFGMLAVRYLWACCRRWPADPQFLRLATQALIATGAAHRVADLLEKVCSGVDEDWRLACYVSAGLSLGEIGETLMACETQAASGAARAPVVDMIEMSLLVSDLNTAEGYVAKLSKDAGRLEEALISRPRATRVGTLLNEARILAASGWDEGDLGSNMSAIADFFLPARAKVAKQALDVEPPQDVCIPKVPDLIHAIWFDIPETSSEREQLLDAWRQVSRRQVVLHDIRNAQSWLRKNAGSDAARAFAKAPDCEQKTDLLMLGVLLVEGGLTLSATQWPSRDVDPLIDHTEEAGFFIDGRGAVVTDLLMATPGHSVIETAFEKAVASCLDREKDHRWFKTGPGLLTRALALHLCDEDSEARVTLRALSTVRRLVHPYRPAIRPKIDGGAQYP</sequence>